<comment type="caution">
    <text evidence="1">The sequence shown here is derived from an EMBL/GenBank/DDBJ whole genome shotgun (WGS) entry which is preliminary data.</text>
</comment>
<dbReference type="EMBL" id="JAAMPC010000003">
    <property type="protein sequence ID" value="KAG2321174.1"/>
    <property type="molecule type" value="Genomic_DNA"/>
</dbReference>
<sequence>MNWYQLIATNSFNVRGSVSVNKKVESNEKSAMRKRKNRYIGLGCALGKIGPLRYVIIEKALENFFEHSTPLRNNQELMM</sequence>
<evidence type="ECO:0000313" key="2">
    <source>
        <dbReference type="Proteomes" id="UP000886595"/>
    </source>
</evidence>
<dbReference type="Proteomes" id="UP000886595">
    <property type="component" value="Unassembled WGS sequence"/>
</dbReference>
<proteinExistence type="predicted"/>
<organism evidence="1 2">
    <name type="scientific">Brassica carinata</name>
    <name type="common">Ethiopian mustard</name>
    <name type="synonym">Abyssinian cabbage</name>
    <dbReference type="NCBI Taxonomy" id="52824"/>
    <lineage>
        <taxon>Eukaryota</taxon>
        <taxon>Viridiplantae</taxon>
        <taxon>Streptophyta</taxon>
        <taxon>Embryophyta</taxon>
        <taxon>Tracheophyta</taxon>
        <taxon>Spermatophyta</taxon>
        <taxon>Magnoliopsida</taxon>
        <taxon>eudicotyledons</taxon>
        <taxon>Gunneridae</taxon>
        <taxon>Pentapetalae</taxon>
        <taxon>rosids</taxon>
        <taxon>malvids</taxon>
        <taxon>Brassicales</taxon>
        <taxon>Brassicaceae</taxon>
        <taxon>Brassiceae</taxon>
        <taxon>Brassica</taxon>
    </lineage>
</organism>
<protein>
    <submittedName>
        <fullName evidence="1">Uncharacterized protein</fullName>
    </submittedName>
</protein>
<dbReference type="OrthoDB" id="1131270at2759"/>
<accession>A0A8X8B291</accession>
<keyword evidence="2" id="KW-1185">Reference proteome</keyword>
<reference evidence="1 2" key="1">
    <citation type="submission" date="2020-02" db="EMBL/GenBank/DDBJ databases">
        <authorList>
            <person name="Ma Q."/>
            <person name="Huang Y."/>
            <person name="Song X."/>
            <person name="Pei D."/>
        </authorList>
    </citation>
    <scope>NUCLEOTIDE SEQUENCE [LARGE SCALE GENOMIC DNA]</scope>
    <source>
        <strain evidence="1">Sxm20200214</strain>
        <tissue evidence="1">Leaf</tissue>
    </source>
</reference>
<evidence type="ECO:0000313" key="1">
    <source>
        <dbReference type="EMBL" id="KAG2321174.1"/>
    </source>
</evidence>
<dbReference type="AlphaFoldDB" id="A0A8X8B291"/>
<name>A0A8X8B291_BRACI</name>
<gene>
    <name evidence="1" type="ORF">Bca52824_014387</name>
</gene>